<reference evidence="3 4" key="1">
    <citation type="submission" date="2024-08" db="EMBL/GenBank/DDBJ databases">
        <title>Tateyamaria sp. nov., isolated from marine algae.</title>
        <authorList>
            <person name="Choi B.J."/>
            <person name="Kim J.M."/>
            <person name="Lee J.K."/>
            <person name="Choi D.G."/>
            <person name="Bayburt H."/>
            <person name="Baek J.H."/>
            <person name="Han D.M."/>
            <person name="Jeon C.O."/>
        </authorList>
    </citation>
    <scope>NUCLEOTIDE SEQUENCE [LARGE SCALE GENOMIC DNA]</scope>
    <source>
        <strain evidence="3 4">KMU-156</strain>
    </source>
</reference>
<dbReference type="InterPro" id="IPR014729">
    <property type="entry name" value="Rossmann-like_a/b/a_fold"/>
</dbReference>
<accession>A0ABW8UWM6</accession>
<protein>
    <submittedName>
        <fullName evidence="3">Universal stress protein</fullName>
    </submittedName>
</protein>
<dbReference type="EMBL" id="JBHDIY010000002">
    <property type="protein sequence ID" value="MFL4471541.1"/>
    <property type="molecule type" value="Genomic_DNA"/>
</dbReference>
<evidence type="ECO:0000313" key="3">
    <source>
        <dbReference type="EMBL" id="MFL4471541.1"/>
    </source>
</evidence>
<dbReference type="CDD" id="cd00293">
    <property type="entry name" value="USP-like"/>
    <property type="match status" value="1"/>
</dbReference>
<dbReference type="InterPro" id="IPR006015">
    <property type="entry name" value="Universal_stress_UspA"/>
</dbReference>
<dbReference type="PANTHER" id="PTHR46268">
    <property type="entry name" value="STRESS RESPONSE PROTEIN NHAX"/>
    <property type="match status" value="1"/>
</dbReference>
<dbReference type="SUPFAM" id="SSF52402">
    <property type="entry name" value="Adenine nucleotide alpha hydrolases-like"/>
    <property type="match status" value="1"/>
</dbReference>
<evidence type="ECO:0000259" key="2">
    <source>
        <dbReference type="Pfam" id="PF00582"/>
    </source>
</evidence>
<dbReference type="PRINTS" id="PR01438">
    <property type="entry name" value="UNVRSLSTRESS"/>
</dbReference>
<proteinExistence type="inferred from homology"/>
<keyword evidence="4" id="KW-1185">Reference proteome</keyword>
<sequence>MYKNILLPIVPGHTEDIQNAMDVAKQLGDDGAKFTVMHVMETIPGYVMGQIPDNVVAQRRIDTQQALEHIAADLPGASAELVSGHAGQTIINYANDHDVDCIILASHATRLEAFFIGSTANRVVHLAKCAVHVIR</sequence>
<comment type="caution">
    <text evidence="3">The sequence shown here is derived from an EMBL/GenBank/DDBJ whole genome shotgun (WGS) entry which is preliminary data.</text>
</comment>
<dbReference type="InterPro" id="IPR006016">
    <property type="entry name" value="UspA"/>
</dbReference>
<comment type="similarity">
    <text evidence="1">Belongs to the universal stress protein A family.</text>
</comment>
<organism evidence="3 4">
    <name type="scientific">Tateyamaria armeniaca</name>
    <dbReference type="NCBI Taxonomy" id="2518930"/>
    <lineage>
        <taxon>Bacteria</taxon>
        <taxon>Pseudomonadati</taxon>
        <taxon>Pseudomonadota</taxon>
        <taxon>Alphaproteobacteria</taxon>
        <taxon>Rhodobacterales</taxon>
        <taxon>Roseobacteraceae</taxon>
        <taxon>Tateyamaria</taxon>
    </lineage>
</organism>
<name>A0ABW8UWM6_9RHOB</name>
<feature type="domain" description="UspA" evidence="2">
    <location>
        <begin position="1"/>
        <end position="135"/>
    </location>
</feature>
<dbReference type="PANTHER" id="PTHR46268:SF6">
    <property type="entry name" value="UNIVERSAL STRESS PROTEIN UP12"/>
    <property type="match status" value="1"/>
</dbReference>
<dbReference type="Pfam" id="PF00582">
    <property type="entry name" value="Usp"/>
    <property type="match status" value="1"/>
</dbReference>
<gene>
    <name evidence="3" type="ORF">ACERZ8_17270</name>
</gene>
<evidence type="ECO:0000313" key="4">
    <source>
        <dbReference type="Proteomes" id="UP001627408"/>
    </source>
</evidence>
<dbReference type="Gene3D" id="3.40.50.620">
    <property type="entry name" value="HUPs"/>
    <property type="match status" value="1"/>
</dbReference>
<dbReference type="RefSeq" id="WP_407593385.1">
    <property type="nucleotide sequence ID" value="NZ_JBHDIY010000002.1"/>
</dbReference>
<evidence type="ECO:0000256" key="1">
    <source>
        <dbReference type="ARBA" id="ARBA00008791"/>
    </source>
</evidence>
<dbReference type="Proteomes" id="UP001627408">
    <property type="component" value="Unassembled WGS sequence"/>
</dbReference>